<organism evidence="1 2">
    <name type="scientific">Parasphingorhabdus cellanae</name>
    <dbReference type="NCBI Taxonomy" id="2806553"/>
    <lineage>
        <taxon>Bacteria</taxon>
        <taxon>Pseudomonadati</taxon>
        <taxon>Pseudomonadota</taxon>
        <taxon>Alphaproteobacteria</taxon>
        <taxon>Sphingomonadales</taxon>
        <taxon>Sphingomonadaceae</taxon>
        <taxon>Parasphingorhabdus</taxon>
    </lineage>
</organism>
<gene>
    <name evidence="1" type="primary">traD</name>
    <name evidence="1" type="ORF">J4G78_11335</name>
</gene>
<name>A0ABX7SZX1_9SPHN</name>
<evidence type="ECO:0000313" key="2">
    <source>
        <dbReference type="Proteomes" id="UP000663923"/>
    </source>
</evidence>
<dbReference type="EMBL" id="CP071794">
    <property type="protein sequence ID" value="QTD54841.1"/>
    <property type="molecule type" value="Genomic_DNA"/>
</dbReference>
<accession>A0ABX7SZX1</accession>
<protein>
    <submittedName>
        <fullName evidence="1">Conjugal transfer protein TraD</fullName>
    </submittedName>
</protein>
<proteinExistence type="predicted"/>
<sequence length="73" mass="8238">MRDRHVSHRSGNPAASRTDLFYSVFITRADKLDADMLAGVLLAAAQSKDTGRQEAWRRKRRVRFLQPLPQGGS</sequence>
<keyword evidence="2" id="KW-1185">Reference proteome</keyword>
<dbReference type="RefSeq" id="WP_207986672.1">
    <property type="nucleotide sequence ID" value="NZ_CP071794.1"/>
</dbReference>
<dbReference type="Proteomes" id="UP000663923">
    <property type="component" value="Chromosome"/>
</dbReference>
<reference evidence="1 2" key="1">
    <citation type="submission" date="2021-03" db="EMBL/GenBank/DDBJ databases">
        <title>Complete genome of Parasphingorhabdus_sp.JHSY0214.</title>
        <authorList>
            <person name="Yoo J.H."/>
            <person name="Bae J.W."/>
        </authorList>
    </citation>
    <scope>NUCLEOTIDE SEQUENCE [LARGE SCALE GENOMIC DNA]</scope>
    <source>
        <strain evidence="1 2">JHSY0214</strain>
    </source>
</reference>
<evidence type="ECO:0000313" key="1">
    <source>
        <dbReference type="EMBL" id="QTD54841.1"/>
    </source>
</evidence>